<feature type="compositionally biased region" description="Polar residues" evidence="3">
    <location>
        <begin position="120"/>
        <end position="130"/>
    </location>
</feature>
<dbReference type="Proteomes" id="UP000325313">
    <property type="component" value="Unassembled WGS sequence"/>
</dbReference>
<dbReference type="PANTHER" id="PTHR12215:SF10">
    <property type="entry name" value="L-AMINOADIPATE-SEMIALDEHYDE DEHYDROGENASE-PHOSPHOPANTETHEINYL TRANSFERASE"/>
    <property type="match status" value="1"/>
</dbReference>
<protein>
    <recommendedName>
        <fullName evidence="1">holo-[acyl-carrier-protein] synthase</fullName>
        <ecNumber evidence="1">2.7.8.7</ecNumber>
    </recommendedName>
</protein>
<feature type="domain" description="4'-phosphopantetheinyl transferase" evidence="4">
    <location>
        <begin position="147"/>
        <end position="229"/>
    </location>
</feature>
<feature type="region of interest" description="Disordered" evidence="3">
    <location>
        <begin position="120"/>
        <end position="146"/>
    </location>
</feature>
<feature type="domain" description="4'-phosphopantetheinyl transferase N-terminal" evidence="5">
    <location>
        <begin position="16"/>
        <end position="108"/>
    </location>
</feature>
<dbReference type="PANTHER" id="PTHR12215">
    <property type="entry name" value="PHOSPHOPANTETHEINE TRANSFERASE"/>
    <property type="match status" value="1"/>
</dbReference>
<evidence type="ECO:0000259" key="4">
    <source>
        <dbReference type="Pfam" id="PF01648"/>
    </source>
</evidence>
<proteinExistence type="predicted"/>
<dbReference type="GO" id="GO:0008897">
    <property type="term" value="F:holo-[acyl-carrier-protein] synthase activity"/>
    <property type="evidence" value="ECO:0007669"/>
    <property type="project" value="UniProtKB-EC"/>
</dbReference>
<dbReference type="EC" id="2.7.8.7" evidence="1"/>
<sequence>MATPLRLSTWIVDISGWEPDPIEWDTILDLFSAEIQAKIRSYHHLIDAKRSLVGKLLVHRIVCSTYSIPWGRIKFKTNLEGKPYLATELPPGCRFNFNISHDGSMVVCCYTQETLTQSTKSDLPQANRLSGGTGNGDDDTHPQSPEIGVDVMEYKLPRSEKTVDEFGLLLQEHLSPREKELIDQRRRTDFNNPGNLLDGLLQIWTFKESIIKALGIGLSMELGSISLSNLISHPEVNCDPIETGSPSTTRQEDFILPDRSSQLVVSINDQEDRSWKLWNAVWARPDSIGVECKYILSAALKSFCPQNLSSETSLLHPVVVKTVSDLLPSH</sequence>
<evidence type="ECO:0000313" key="9">
    <source>
        <dbReference type="Proteomes" id="UP000325313"/>
    </source>
</evidence>
<dbReference type="Pfam" id="PF01648">
    <property type="entry name" value="ACPS"/>
    <property type="match status" value="1"/>
</dbReference>
<dbReference type="OrthoDB" id="26719at2759"/>
<dbReference type="GO" id="GO:0000287">
    <property type="term" value="F:magnesium ion binding"/>
    <property type="evidence" value="ECO:0007669"/>
    <property type="project" value="InterPro"/>
</dbReference>
<comment type="caution">
    <text evidence="6">The sequence shown here is derived from an EMBL/GenBank/DDBJ whole genome shotgun (WGS) entry which is preliminary data.</text>
</comment>
<reference evidence="8 9" key="1">
    <citation type="submission" date="2019-05" db="EMBL/GenBank/DDBJ databases">
        <title>Emergence of the Ug99 lineage of the wheat stem rust pathogen through somatic hybridization.</title>
        <authorList>
            <person name="Li F."/>
            <person name="Upadhyaya N.M."/>
            <person name="Sperschneider J."/>
            <person name="Matny O."/>
            <person name="Nguyen-Phuc H."/>
            <person name="Mago R."/>
            <person name="Raley C."/>
            <person name="Miller M.E."/>
            <person name="Silverstein K.A.T."/>
            <person name="Henningsen E."/>
            <person name="Hirsch C.D."/>
            <person name="Visser B."/>
            <person name="Pretorius Z.A."/>
            <person name="Steffenson B.J."/>
            <person name="Schwessinger B."/>
            <person name="Dodds P.N."/>
            <person name="Figueroa M."/>
        </authorList>
    </citation>
    <scope>NUCLEOTIDE SEQUENCE [LARGE SCALE GENOMIC DNA]</scope>
    <source>
        <strain evidence="6">21-0</strain>
        <strain evidence="7 9">Ug99</strain>
    </source>
</reference>
<gene>
    <name evidence="6" type="primary">LYS7_1</name>
    <name evidence="7" type="synonym">LYS7_2</name>
    <name evidence="6" type="ORF">PGT21_028354</name>
    <name evidence="7" type="ORF">PGTUg99_033436</name>
</gene>
<evidence type="ECO:0000313" key="7">
    <source>
        <dbReference type="EMBL" id="KAA1121607.1"/>
    </source>
</evidence>
<evidence type="ECO:0000313" key="6">
    <source>
        <dbReference type="EMBL" id="KAA1094686.1"/>
    </source>
</evidence>
<dbReference type="InterPro" id="IPR055066">
    <property type="entry name" value="AASDHPPT_N"/>
</dbReference>
<keyword evidence="8" id="KW-1185">Reference proteome</keyword>
<dbReference type="EMBL" id="VDEP01000238">
    <property type="protein sequence ID" value="KAA1121607.1"/>
    <property type="molecule type" value="Genomic_DNA"/>
</dbReference>
<accession>A0A5B0P0Y0</accession>
<evidence type="ECO:0000256" key="2">
    <source>
        <dbReference type="ARBA" id="ARBA00022679"/>
    </source>
</evidence>
<dbReference type="InterPro" id="IPR008278">
    <property type="entry name" value="4-PPantetheinyl_Trfase_dom"/>
</dbReference>
<keyword evidence="2" id="KW-0808">Transferase</keyword>
<organism evidence="6 8">
    <name type="scientific">Puccinia graminis f. sp. tritici</name>
    <dbReference type="NCBI Taxonomy" id="56615"/>
    <lineage>
        <taxon>Eukaryota</taxon>
        <taxon>Fungi</taxon>
        <taxon>Dikarya</taxon>
        <taxon>Basidiomycota</taxon>
        <taxon>Pucciniomycotina</taxon>
        <taxon>Pucciniomycetes</taxon>
        <taxon>Pucciniales</taxon>
        <taxon>Pucciniaceae</taxon>
        <taxon>Puccinia</taxon>
    </lineage>
</organism>
<name>A0A5B0P0Y0_PUCGR</name>
<evidence type="ECO:0000259" key="5">
    <source>
        <dbReference type="Pfam" id="PF22624"/>
    </source>
</evidence>
<dbReference type="Proteomes" id="UP000324748">
    <property type="component" value="Unassembled WGS sequence"/>
</dbReference>
<dbReference type="InterPro" id="IPR050559">
    <property type="entry name" value="P-Pant_transferase_sf"/>
</dbReference>
<dbReference type="EMBL" id="VSWC01000079">
    <property type="protein sequence ID" value="KAA1094686.1"/>
    <property type="molecule type" value="Genomic_DNA"/>
</dbReference>
<dbReference type="Pfam" id="PF22624">
    <property type="entry name" value="AASDHPPT_N"/>
    <property type="match status" value="1"/>
</dbReference>
<dbReference type="SUPFAM" id="SSF56214">
    <property type="entry name" value="4'-phosphopantetheinyl transferase"/>
    <property type="match status" value="2"/>
</dbReference>
<evidence type="ECO:0000313" key="8">
    <source>
        <dbReference type="Proteomes" id="UP000324748"/>
    </source>
</evidence>
<dbReference type="GO" id="GO:0019878">
    <property type="term" value="P:lysine biosynthetic process via aminoadipic acid"/>
    <property type="evidence" value="ECO:0007669"/>
    <property type="project" value="TreeGrafter"/>
</dbReference>
<evidence type="ECO:0000256" key="3">
    <source>
        <dbReference type="SAM" id="MobiDB-lite"/>
    </source>
</evidence>
<dbReference type="FunFam" id="3.90.470.20:FF:000013">
    <property type="entry name" value="L-aminoadipate-semialdehyde dehydrogenase-phosphopantetheinyl transferase"/>
    <property type="match status" value="1"/>
</dbReference>
<dbReference type="Gene3D" id="3.90.470.20">
    <property type="entry name" value="4'-phosphopantetheinyl transferase domain"/>
    <property type="match status" value="2"/>
</dbReference>
<dbReference type="AlphaFoldDB" id="A0A5B0P0Y0"/>
<evidence type="ECO:0000256" key="1">
    <source>
        <dbReference type="ARBA" id="ARBA00013172"/>
    </source>
</evidence>
<dbReference type="InterPro" id="IPR037143">
    <property type="entry name" value="4-PPantetheinyl_Trfase_dom_sf"/>
</dbReference>
<dbReference type="GO" id="GO:0005829">
    <property type="term" value="C:cytosol"/>
    <property type="evidence" value="ECO:0007669"/>
    <property type="project" value="TreeGrafter"/>
</dbReference>